<dbReference type="Pfam" id="PF00437">
    <property type="entry name" value="T2SSE"/>
    <property type="match status" value="1"/>
</dbReference>
<protein>
    <submittedName>
        <fullName evidence="3">Twitching motility protein PilT</fullName>
    </submittedName>
</protein>
<dbReference type="InterPro" id="IPR001482">
    <property type="entry name" value="T2SS/T4SS_dom"/>
</dbReference>
<evidence type="ECO:0000259" key="2">
    <source>
        <dbReference type="PROSITE" id="PS00662"/>
    </source>
</evidence>
<evidence type="ECO:0000256" key="1">
    <source>
        <dbReference type="ARBA" id="ARBA00006611"/>
    </source>
</evidence>
<reference evidence="3" key="1">
    <citation type="submission" date="2021-01" db="EMBL/GenBank/DDBJ databases">
        <title>Genomic Encyclopedia of Type Strains, Phase IV (KMG-IV): sequencing the most valuable type-strain genomes for metagenomic binning, comparative biology and taxonomic classification.</title>
        <authorList>
            <person name="Goeker M."/>
        </authorList>
    </citation>
    <scope>NUCLEOTIDE SEQUENCE</scope>
    <source>
        <strain evidence="3">DSM 23230</strain>
    </source>
</reference>
<dbReference type="EMBL" id="JAFBDQ010000020">
    <property type="protein sequence ID" value="MBM7557957.1"/>
    <property type="molecule type" value="Genomic_DNA"/>
</dbReference>
<gene>
    <name evidence="3" type="ORF">JOC47_002825</name>
</gene>
<evidence type="ECO:0000313" key="4">
    <source>
        <dbReference type="Proteomes" id="UP000774000"/>
    </source>
</evidence>
<keyword evidence="4" id="KW-1185">Reference proteome</keyword>
<dbReference type="Gene3D" id="3.40.50.300">
    <property type="entry name" value="P-loop containing nucleotide triphosphate hydrolases"/>
    <property type="match status" value="1"/>
</dbReference>
<evidence type="ECO:0000313" key="3">
    <source>
        <dbReference type="EMBL" id="MBM7557957.1"/>
    </source>
</evidence>
<dbReference type="SUPFAM" id="SSF52540">
    <property type="entry name" value="P-loop containing nucleoside triphosphate hydrolases"/>
    <property type="match status" value="1"/>
</dbReference>
<dbReference type="GO" id="GO:0005524">
    <property type="term" value="F:ATP binding"/>
    <property type="evidence" value="ECO:0007669"/>
    <property type="project" value="InterPro"/>
</dbReference>
<dbReference type="Gene3D" id="3.30.450.90">
    <property type="match status" value="1"/>
</dbReference>
<dbReference type="InterPro" id="IPR006321">
    <property type="entry name" value="PilT/PilU"/>
</dbReference>
<dbReference type="CDD" id="cd01131">
    <property type="entry name" value="PilT"/>
    <property type="match status" value="1"/>
</dbReference>
<dbReference type="InterPro" id="IPR003593">
    <property type="entry name" value="AAA+_ATPase"/>
</dbReference>
<dbReference type="InterPro" id="IPR027417">
    <property type="entry name" value="P-loop_NTPase"/>
</dbReference>
<dbReference type="PANTHER" id="PTHR30486:SF16">
    <property type="entry name" value="TWITCHING MOTILITY PROTEIN PILT"/>
    <property type="match status" value="1"/>
</dbReference>
<dbReference type="PROSITE" id="PS00662">
    <property type="entry name" value="T2SP_E"/>
    <property type="match status" value="1"/>
</dbReference>
<comment type="caution">
    <text evidence="3">The sequence shown here is derived from an EMBL/GenBank/DDBJ whole genome shotgun (WGS) entry which is preliminary data.</text>
</comment>
<feature type="domain" description="Bacterial type II secretion system protein E" evidence="2">
    <location>
        <begin position="194"/>
        <end position="208"/>
    </location>
</feature>
<dbReference type="SMART" id="SM00382">
    <property type="entry name" value="AAA"/>
    <property type="match status" value="1"/>
</dbReference>
<sequence>MKLVNILRRGVNVGASDIHLTVGIRPIIRVNGSLNKVGNEKLTPQDLENFVLELLPKNSQKKRELQKEGQTDLGYQWNEYRFRINVYYQRGNPAIAFRIIPNKILSLNELGVPMKVKDVITEPRGLFLVTGPTGSGKSTTLAAMIDLINSQDDKHIITLEDPIEYTHSHEQSIINQRAVGEDTDSFADGLRAALRQDPDIIMVGEMRDLETISTAITAAGTGHLVLATLHTNGASETIDRIIDVFPPHQQSQIRSQLSLTLMGVLSQQLLPTIDGRNKVLATELMMANSAVRNLIREGKVHQIESVMQTGKQSGMHTMDYSLRDLYRQGKINREQALTRALNRETLESLI</sequence>
<dbReference type="NCBIfam" id="TIGR01420">
    <property type="entry name" value="pilT_fam"/>
    <property type="match status" value="1"/>
</dbReference>
<dbReference type="PANTHER" id="PTHR30486">
    <property type="entry name" value="TWITCHING MOTILITY PROTEIN PILT"/>
    <property type="match status" value="1"/>
</dbReference>
<comment type="similarity">
    <text evidence="1">Belongs to the GSP E family.</text>
</comment>
<organism evidence="3 4">
    <name type="scientific">Halanaerobacter jeridensis</name>
    <dbReference type="NCBI Taxonomy" id="706427"/>
    <lineage>
        <taxon>Bacteria</taxon>
        <taxon>Bacillati</taxon>
        <taxon>Bacillota</taxon>
        <taxon>Clostridia</taxon>
        <taxon>Halanaerobiales</taxon>
        <taxon>Halobacteroidaceae</taxon>
        <taxon>Halanaerobacter</taxon>
    </lineage>
</organism>
<proteinExistence type="inferred from homology"/>
<dbReference type="InterPro" id="IPR050921">
    <property type="entry name" value="T4SS_GSP_E_ATPase"/>
</dbReference>
<dbReference type="RefSeq" id="WP_204702882.1">
    <property type="nucleotide sequence ID" value="NZ_JAFBDQ010000020.1"/>
</dbReference>
<accession>A0A938XYD7</accession>
<dbReference type="GO" id="GO:0016887">
    <property type="term" value="F:ATP hydrolysis activity"/>
    <property type="evidence" value="ECO:0007669"/>
    <property type="project" value="InterPro"/>
</dbReference>
<name>A0A938XYD7_9FIRM</name>
<dbReference type="Proteomes" id="UP000774000">
    <property type="component" value="Unassembled WGS sequence"/>
</dbReference>
<dbReference type="AlphaFoldDB" id="A0A938XYD7"/>